<comment type="caution">
    <text evidence="2">The sequence shown here is derived from an EMBL/GenBank/DDBJ whole genome shotgun (WGS) entry which is preliminary data.</text>
</comment>
<feature type="domain" description="Transposase IS4-like" evidence="1">
    <location>
        <begin position="79"/>
        <end position="185"/>
    </location>
</feature>
<dbReference type="Gene3D" id="3.90.350.10">
    <property type="entry name" value="Transposase Inhibitor Protein From Tn5, Chain A, domain 1"/>
    <property type="match status" value="1"/>
</dbReference>
<dbReference type="InterPro" id="IPR012337">
    <property type="entry name" value="RNaseH-like_sf"/>
</dbReference>
<proteinExistence type="predicted"/>
<dbReference type="EMBL" id="BARS01006649">
    <property type="protein sequence ID" value="GAF71718.1"/>
    <property type="molecule type" value="Genomic_DNA"/>
</dbReference>
<name>X0RSH7_9ZZZZ</name>
<reference evidence="2" key="1">
    <citation type="journal article" date="2014" name="Front. Microbiol.">
        <title>High frequency of phylogenetically diverse reductive dehalogenase-homologous genes in deep subseafloor sedimentary metagenomes.</title>
        <authorList>
            <person name="Kawai M."/>
            <person name="Futagami T."/>
            <person name="Toyoda A."/>
            <person name="Takaki Y."/>
            <person name="Nishi S."/>
            <person name="Hori S."/>
            <person name="Arai W."/>
            <person name="Tsubouchi T."/>
            <person name="Morono Y."/>
            <person name="Uchiyama I."/>
            <person name="Ito T."/>
            <person name="Fujiyama A."/>
            <person name="Inagaki F."/>
            <person name="Takami H."/>
        </authorList>
    </citation>
    <scope>NUCLEOTIDE SEQUENCE</scope>
    <source>
        <strain evidence="2">Expedition CK06-06</strain>
    </source>
</reference>
<dbReference type="PANTHER" id="PTHR37319">
    <property type="entry name" value="TRANSPOSASE"/>
    <property type="match status" value="1"/>
</dbReference>
<dbReference type="GO" id="GO:0003677">
    <property type="term" value="F:DNA binding"/>
    <property type="evidence" value="ECO:0007669"/>
    <property type="project" value="InterPro"/>
</dbReference>
<dbReference type="PANTHER" id="PTHR37319:SF1">
    <property type="entry name" value="TRANSPOSASE TN5 DIMERISATION DOMAIN-CONTAINING PROTEIN"/>
    <property type="match status" value="1"/>
</dbReference>
<accession>X0RSH7</accession>
<dbReference type="InterPro" id="IPR002559">
    <property type="entry name" value="Transposase_11"/>
</dbReference>
<dbReference type="GO" id="GO:0006313">
    <property type="term" value="P:DNA transposition"/>
    <property type="evidence" value="ECO:0007669"/>
    <property type="project" value="InterPro"/>
</dbReference>
<dbReference type="Pfam" id="PF01609">
    <property type="entry name" value="DDE_Tnp_1"/>
    <property type="match status" value="1"/>
</dbReference>
<dbReference type="SUPFAM" id="SSF53098">
    <property type="entry name" value="Ribonuclease H-like"/>
    <property type="match status" value="1"/>
</dbReference>
<dbReference type="AlphaFoldDB" id="X0RSH7"/>
<evidence type="ECO:0000259" key="1">
    <source>
        <dbReference type="Pfam" id="PF01609"/>
    </source>
</evidence>
<dbReference type="GO" id="GO:0004803">
    <property type="term" value="F:transposase activity"/>
    <property type="evidence" value="ECO:0007669"/>
    <property type="project" value="InterPro"/>
</dbReference>
<evidence type="ECO:0000313" key="2">
    <source>
        <dbReference type="EMBL" id="GAF71718.1"/>
    </source>
</evidence>
<sequence length="289" mass="32905">MIRSSANRNVQTPNYDWIPDSAITEKQAGHPIIPGRVCVNVKKLIGHVPLRPYKTLPVDTYNRVVDEHDAKRMAVLSIGAFKARLYRPAMRNKKYFRTPNPVDVNIVVIREIDPPAGCKALCWVLLTSLPVDTHDQLAYVGRCYELRWSVEEFFRLLKSGYRILYSRLDNALKIAKNLVIITIAAMSVLHLKRQLGIPSKGRLSTEHYDRVRTALVEPENQEIDLDLRLLAFIAKNGGWLGRRRDPIGPTILMRGMLHLLAVLDTTARYGPLIEEALKTPEVLRRLLCV</sequence>
<protein>
    <recommendedName>
        <fullName evidence="1">Transposase IS4-like domain-containing protein</fullName>
    </recommendedName>
</protein>
<gene>
    <name evidence="2" type="ORF">S01H1_12927</name>
</gene>
<organism evidence="2">
    <name type="scientific">marine sediment metagenome</name>
    <dbReference type="NCBI Taxonomy" id="412755"/>
    <lineage>
        <taxon>unclassified sequences</taxon>
        <taxon>metagenomes</taxon>
        <taxon>ecological metagenomes</taxon>
    </lineage>
</organism>
<dbReference type="InterPro" id="IPR047768">
    <property type="entry name" value="Tn5p-like"/>
</dbReference>